<evidence type="ECO:0000256" key="2">
    <source>
        <dbReference type="ARBA" id="ARBA00022475"/>
    </source>
</evidence>
<comment type="subcellular location">
    <subcellularLocation>
        <location evidence="1">Cell membrane</location>
    </subcellularLocation>
</comment>
<dbReference type="GO" id="GO:0036376">
    <property type="term" value="P:sodium ion export across plasma membrane"/>
    <property type="evidence" value="ECO:0007669"/>
    <property type="project" value="InterPro"/>
</dbReference>
<name>C9LQD9_9FIRM</name>
<dbReference type="InterPro" id="IPR005899">
    <property type="entry name" value="Na_pump_deCOase"/>
</dbReference>
<keyword evidence="3 6" id="KW-0812">Transmembrane</keyword>
<evidence type="ECO:0000256" key="3">
    <source>
        <dbReference type="ARBA" id="ARBA00022692"/>
    </source>
</evidence>
<evidence type="ECO:0008006" key="9">
    <source>
        <dbReference type="Google" id="ProtNLM"/>
    </source>
</evidence>
<keyword evidence="2" id="KW-1003">Cell membrane</keyword>
<evidence type="ECO:0000256" key="1">
    <source>
        <dbReference type="ARBA" id="ARBA00004236"/>
    </source>
</evidence>
<evidence type="ECO:0000256" key="5">
    <source>
        <dbReference type="ARBA" id="ARBA00023136"/>
    </source>
</evidence>
<evidence type="ECO:0000313" key="8">
    <source>
        <dbReference type="Proteomes" id="UP000004736"/>
    </source>
</evidence>
<dbReference type="GO" id="GO:0015081">
    <property type="term" value="F:sodium ion transmembrane transporter activity"/>
    <property type="evidence" value="ECO:0007669"/>
    <property type="project" value="InterPro"/>
</dbReference>
<keyword evidence="8" id="KW-1185">Reference proteome</keyword>
<sequence length="65" mass="7416">MYCGTVLFRAVSEGHLYSERWILFMDTPGPLSICLTNMVIVFGVLIFLAFVIELIHIVDPTKKKK</sequence>
<organism evidence="7 8">
    <name type="scientific">Dialister invisus DSM 15470</name>
    <dbReference type="NCBI Taxonomy" id="592028"/>
    <lineage>
        <taxon>Bacteria</taxon>
        <taxon>Bacillati</taxon>
        <taxon>Bacillota</taxon>
        <taxon>Negativicutes</taxon>
        <taxon>Veillonellales</taxon>
        <taxon>Veillonellaceae</taxon>
        <taxon>Dialister</taxon>
    </lineage>
</organism>
<proteinExistence type="predicted"/>
<dbReference type="Proteomes" id="UP000004736">
    <property type="component" value="Unassembled WGS sequence"/>
</dbReference>
<gene>
    <name evidence="7" type="ORF">GCWU000321_01771</name>
</gene>
<dbReference type="Pfam" id="PF04277">
    <property type="entry name" value="OAD_gamma"/>
    <property type="match status" value="1"/>
</dbReference>
<dbReference type="AlphaFoldDB" id="C9LQD9"/>
<dbReference type="GO" id="GO:0005886">
    <property type="term" value="C:plasma membrane"/>
    <property type="evidence" value="ECO:0007669"/>
    <property type="project" value="UniProtKB-SubCell"/>
</dbReference>
<keyword evidence="5 6" id="KW-0472">Membrane</keyword>
<evidence type="ECO:0000256" key="4">
    <source>
        <dbReference type="ARBA" id="ARBA00022989"/>
    </source>
</evidence>
<dbReference type="STRING" id="592028.GCWU000321_01771"/>
<dbReference type="EMBL" id="ACIM02000001">
    <property type="protein sequence ID" value="EEW97775.1"/>
    <property type="molecule type" value="Genomic_DNA"/>
</dbReference>
<reference evidence="7" key="1">
    <citation type="submission" date="2009-09" db="EMBL/GenBank/DDBJ databases">
        <authorList>
            <person name="Weinstock G."/>
            <person name="Sodergren E."/>
            <person name="Clifton S."/>
            <person name="Fulton L."/>
            <person name="Fulton B."/>
            <person name="Courtney L."/>
            <person name="Fronick C."/>
            <person name="Harrison M."/>
            <person name="Strong C."/>
            <person name="Farmer C."/>
            <person name="Delahaunty K."/>
            <person name="Markovic C."/>
            <person name="Hall O."/>
            <person name="Minx P."/>
            <person name="Tomlinson C."/>
            <person name="Mitreva M."/>
            <person name="Nelson J."/>
            <person name="Hou S."/>
            <person name="Wollam A."/>
            <person name="Pepin K.H."/>
            <person name="Johnson M."/>
            <person name="Bhonagiri V."/>
            <person name="Nash W.E."/>
            <person name="Warren W."/>
            <person name="Chinwalla A."/>
            <person name="Mardis E.R."/>
            <person name="Wilson R.K."/>
        </authorList>
    </citation>
    <scope>NUCLEOTIDE SEQUENCE [LARGE SCALE GENOMIC DNA]</scope>
    <source>
        <strain evidence="7">DSM 15470</strain>
    </source>
</reference>
<protein>
    <recommendedName>
        <fullName evidence="9">Glutaconyl-CoA decarboxylase subunit delta</fullName>
    </recommendedName>
</protein>
<dbReference type="HOGENOM" id="CLU_2842717_0_0_9"/>
<evidence type="ECO:0000256" key="6">
    <source>
        <dbReference type="SAM" id="Phobius"/>
    </source>
</evidence>
<comment type="caution">
    <text evidence="7">The sequence shown here is derived from an EMBL/GenBank/DDBJ whole genome shotgun (WGS) entry which is preliminary data.</text>
</comment>
<feature type="transmembrane region" description="Helical" evidence="6">
    <location>
        <begin position="30"/>
        <end position="55"/>
    </location>
</feature>
<keyword evidence="4 6" id="KW-1133">Transmembrane helix</keyword>
<evidence type="ECO:0000313" key="7">
    <source>
        <dbReference type="EMBL" id="EEW97775.1"/>
    </source>
</evidence>
<accession>C9LQD9</accession>